<evidence type="ECO:0000256" key="5">
    <source>
        <dbReference type="SAM" id="Coils"/>
    </source>
</evidence>
<accession>C5K7Y9</accession>
<keyword evidence="1" id="KW-0479">Metal-binding</keyword>
<dbReference type="SMART" id="SM00064">
    <property type="entry name" value="FYVE"/>
    <property type="match status" value="1"/>
</dbReference>
<keyword evidence="3" id="KW-0862">Zinc</keyword>
<dbReference type="Pfam" id="PF01363">
    <property type="entry name" value="FYVE"/>
    <property type="match status" value="1"/>
</dbReference>
<keyword evidence="8" id="KW-1185">Reference proteome</keyword>
<sequence length="332" mass="38036">MDQEEALYASDEVTLLVTIRTLTVISFQEISKQKFVPADPKAHWVPDEMVTACSVCHEAFSVTRRKHHCRHCGKVVCAQCSEHRVVVPGVVAKVRVCDACEPLYSDLRNSALGEQLDAREQINESLKAALKEKYEEVEEFKTFLLAMTEGMAPVNNQEGFSGSTGFSPESDPDRVDFRELMTFVDSNQREMRKNYEKLSRDFDAEHSERVEKERNARLLAQRCLRAESECQKLRNVEDERQQARDEADRQKTIIEDLRDRINRLSLKLKRLKTDQYDLPSKMTDEFQPPGIHLGLKPRGPILLRAAPEIVPQVMEIVMNVVVIANECALFNE</sequence>
<dbReference type="SUPFAM" id="SSF57903">
    <property type="entry name" value="FYVE/PHD zinc finger"/>
    <property type="match status" value="1"/>
</dbReference>
<name>C5K7Y9_PERM5</name>
<dbReference type="PROSITE" id="PS50178">
    <property type="entry name" value="ZF_FYVE"/>
    <property type="match status" value="1"/>
</dbReference>
<evidence type="ECO:0000256" key="2">
    <source>
        <dbReference type="ARBA" id="ARBA00022771"/>
    </source>
</evidence>
<evidence type="ECO:0000256" key="4">
    <source>
        <dbReference type="PROSITE-ProRule" id="PRU00091"/>
    </source>
</evidence>
<reference evidence="7 8" key="1">
    <citation type="submission" date="2008-07" db="EMBL/GenBank/DDBJ databases">
        <authorList>
            <person name="El-Sayed N."/>
            <person name="Caler E."/>
            <person name="Inman J."/>
            <person name="Amedeo P."/>
            <person name="Hass B."/>
            <person name="Wortman J."/>
        </authorList>
    </citation>
    <scope>NUCLEOTIDE SEQUENCE [LARGE SCALE GENOMIC DNA]</scope>
    <source>
        <strain evidence="8">ATCC 50983 / TXsc</strain>
    </source>
</reference>
<dbReference type="RefSeq" id="XP_002787878.1">
    <property type="nucleotide sequence ID" value="XM_002787832.1"/>
</dbReference>
<keyword evidence="2 4" id="KW-0863">Zinc-finger</keyword>
<dbReference type="InterPro" id="IPR052113">
    <property type="entry name" value="FYVE-type_Zinc_Finger"/>
</dbReference>
<protein>
    <submittedName>
        <fullName evidence="7">Zinc finger protein FYVE domain containing protein, putative</fullName>
    </submittedName>
</protein>
<dbReference type="PANTHER" id="PTHR39490:SF8">
    <property type="entry name" value="ZINC FINGER FYVE DOMAIN-CONTAINING PROTEIN 21"/>
    <property type="match status" value="1"/>
</dbReference>
<dbReference type="InterPro" id="IPR011011">
    <property type="entry name" value="Znf_FYVE_PHD"/>
</dbReference>
<evidence type="ECO:0000256" key="1">
    <source>
        <dbReference type="ARBA" id="ARBA00022723"/>
    </source>
</evidence>
<dbReference type="InterPro" id="IPR013083">
    <property type="entry name" value="Znf_RING/FYVE/PHD"/>
</dbReference>
<feature type="coiled-coil region" evidence="5">
    <location>
        <begin position="226"/>
        <end position="274"/>
    </location>
</feature>
<dbReference type="GeneID" id="9057665"/>
<evidence type="ECO:0000313" key="8">
    <source>
        <dbReference type="Proteomes" id="UP000007800"/>
    </source>
</evidence>
<dbReference type="Proteomes" id="UP000007800">
    <property type="component" value="Unassembled WGS sequence"/>
</dbReference>
<dbReference type="PANTHER" id="PTHR39490">
    <property type="entry name" value="ARRESTIN DOMAIN-CONTAINING PROTEIN D"/>
    <property type="match status" value="1"/>
</dbReference>
<dbReference type="Gene3D" id="3.30.40.10">
    <property type="entry name" value="Zinc/RING finger domain, C3HC4 (zinc finger)"/>
    <property type="match status" value="1"/>
</dbReference>
<dbReference type="InterPro" id="IPR000306">
    <property type="entry name" value="Znf_FYVE"/>
</dbReference>
<dbReference type="InterPro" id="IPR017455">
    <property type="entry name" value="Znf_FYVE-rel"/>
</dbReference>
<evidence type="ECO:0000259" key="6">
    <source>
        <dbReference type="PROSITE" id="PS50178"/>
    </source>
</evidence>
<dbReference type="EMBL" id="GG671079">
    <property type="protein sequence ID" value="EER19674.1"/>
    <property type="molecule type" value="Genomic_DNA"/>
</dbReference>
<organism evidence="8">
    <name type="scientific">Perkinsus marinus (strain ATCC 50983 / TXsc)</name>
    <dbReference type="NCBI Taxonomy" id="423536"/>
    <lineage>
        <taxon>Eukaryota</taxon>
        <taxon>Sar</taxon>
        <taxon>Alveolata</taxon>
        <taxon>Perkinsozoa</taxon>
        <taxon>Perkinsea</taxon>
        <taxon>Perkinsida</taxon>
        <taxon>Perkinsidae</taxon>
        <taxon>Perkinsus</taxon>
    </lineage>
</organism>
<dbReference type="OMA" id="TIGTHHA"/>
<proteinExistence type="predicted"/>
<dbReference type="OrthoDB" id="440725at2759"/>
<evidence type="ECO:0000313" key="7">
    <source>
        <dbReference type="EMBL" id="EER19674.1"/>
    </source>
</evidence>
<keyword evidence="5" id="KW-0175">Coiled coil</keyword>
<feature type="domain" description="FYVE-type" evidence="6">
    <location>
        <begin position="47"/>
        <end position="105"/>
    </location>
</feature>
<gene>
    <name evidence="7" type="ORF">Pmar_PMAR012662</name>
</gene>
<evidence type="ECO:0000256" key="3">
    <source>
        <dbReference type="ARBA" id="ARBA00022833"/>
    </source>
</evidence>
<dbReference type="InParanoid" id="C5K7Y9"/>
<dbReference type="GO" id="GO:0008270">
    <property type="term" value="F:zinc ion binding"/>
    <property type="evidence" value="ECO:0007669"/>
    <property type="project" value="UniProtKB-KW"/>
</dbReference>
<dbReference type="AlphaFoldDB" id="C5K7Y9"/>